<evidence type="ECO:0000256" key="2">
    <source>
        <dbReference type="SAM" id="SignalP"/>
    </source>
</evidence>
<name>A0A9W5F422_9HYPH</name>
<gene>
    <name evidence="3" type="ORF">AGR2A_pc0173</name>
</gene>
<dbReference type="EMBL" id="FBVY01000049">
    <property type="protein sequence ID" value="CUX04163.1"/>
    <property type="molecule type" value="Genomic_DNA"/>
</dbReference>
<reference evidence="3 4" key="1">
    <citation type="submission" date="2016-01" db="EMBL/GenBank/DDBJ databases">
        <authorList>
            <person name="Regsiter A."/>
            <person name="william w."/>
        </authorList>
    </citation>
    <scope>NUCLEOTIDE SEQUENCE [LARGE SCALE GENOMIC DNA]</scope>
    <source>
        <strain evidence="3 4">CFBP 5494</strain>
    </source>
</reference>
<evidence type="ECO:0000313" key="4">
    <source>
        <dbReference type="Proteomes" id="UP000191933"/>
    </source>
</evidence>
<accession>A0A9W5F422</accession>
<keyword evidence="2" id="KW-0732">Signal</keyword>
<comment type="caution">
    <text evidence="3">The sequence shown here is derived from an EMBL/GenBank/DDBJ whole genome shotgun (WGS) entry which is preliminary data.</text>
</comment>
<feature type="region of interest" description="Disordered" evidence="1">
    <location>
        <begin position="87"/>
        <end position="107"/>
    </location>
</feature>
<sequence length="107" mass="11726">MFSKFALGLLLSMSGPVAGMAHEQASKVPWETTPWVQEPSEEFCLSTEDGKRDAFCVTLQADEDGYELCMSDEVASTTKCVSSYRFDDSDASEAEGPEEGRWSGINL</sequence>
<evidence type="ECO:0000256" key="1">
    <source>
        <dbReference type="SAM" id="MobiDB-lite"/>
    </source>
</evidence>
<dbReference type="AlphaFoldDB" id="A0A9W5F422"/>
<proteinExistence type="predicted"/>
<organism evidence="3 4">
    <name type="scientific">Agrobacterium genomosp. 2 str. CFBP 5494</name>
    <dbReference type="NCBI Taxonomy" id="1183436"/>
    <lineage>
        <taxon>Bacteria</taxon>
        <taxon>Pseudomonadati</taxon>
        <taxon>Pseudomonadota</taxon>
        <taxon>Alphaproteobacteria</taxon>
        <taxon>Hyphomicrobiales</taxon>
        <taxon>Rhizobiaceae</taxon>
        <taxon>Rhizobium/Agrobacterium group</taxon>
        <taxon>Agrobacterium</taxon>
        <taxon>Agrobacterium tumefaciens complex</taxon>
    </lineage>
</organism>
<dbReference type="RefSeq" id="WP_052820747.1">
    <property type="nucleotide sequence ID" value="NZ_LT009722.1"/>
</dbReference>
<feature type="chain" id="PRO_5040980830" evidence="2">
    <location>
        <begin position="22"/>
        <end position="107"/>
    </location>
</feature>
<protein>
    <submittedName>
        <fullName evidence="3">Uncharacterized protein</fullName>
    </submittedName>
</protein>
<dbReference type="Proteomes" id="UP000191933">
    <property type="component" value="Unassembled WGS sequence"/>
</dbReference>
<keyword evidence="4" id="KW-1185">Reference proteome</keyword>
<evidence type="ECO:0000313" key="3">
    <source>
        <dbReference type="EMBL" id="CUX04163.1"/>
    </source>
</evidence>
<feature type="signal peptide" evidence="2">
    <location>
        <begin position="1"/>
        <end position="21"/>
    </location>
</feature>